<proteinExistence type="predicted"/>
<feature type="transmembrane region" description="Helical" evidence="1">
    <location>
        <begin position="231"/>
        <end position="249"/>
    </location>
</feature>
<organism evidence="2">
    <name type="scientific">uncultured Microgenomates bacterium Rifle_16ft_4_minimus_38077</name>
    <dbReference type="NCBI Taxonomy" id="1665117"/>
    <lineage>
        <taxon>Bacteria</taxon>
        <taxon>Candidatus Microgenomatota</taxon>
        <taxon>environmental samples</taxon>
    </lineage>
</organism>
<dbReference type="AlphaFoldDB" id="A0A0H4TRQ5"/>
<protein>
    <recommendedName>
        <fullName evidence="3">ABC transporter permease</fullName>
    </recommendedName>
</protein>
<feature type="transmembrane region" description="Helical" evidence="1">
    <location>
        <begin position="113"/>
        <end position="130"/>
    </location>
</feature>
<dbReference type="InterPro" id="IPR010390">
    <property type="entry name" value="ABC-2_transporter-like"/>
</dbReference>
<evidence type="ECO:0000256" key="1">
    <source>
        <dbReference type="SAM" id="Phobius"/>
    </source>
</evidence>
<keyword evidence="1" id="KW-0812">Transmembrane</keyword>
<evidence type="ECO:0008006" key="3">
    <source>
        <dbReference type="Google" id="ProtNLM"/>
    </source>
</evidence>
<dbReference type="PANTHER" id="PTHR36832">
    <property type="entry name" value="SLR1174 PROTEIN-RELATED"/>
    <property type="match status" value="1"/>
</dbReference>
<evidence type="ECO:0000313" key="2">
    <source>
        <dbReference type="EMBL" id="AKQ03474.1"/>
    </source>
</evidence>
<feature type="transmembrane region" description="Helical" evidence="1">
    <location>
        <begin position="177"/>
        <end position="195"/>
    </location>
</feature>
<dbReference type="Pfam" id="PF06182">
    <property type="entry name" value="ABC2_membrane_6"/>
    <property type="match status" value="1"/>
</dbReference>
<dbReference type="EMBL" id="KT007014">
    <property type="protein sequence ID" value="AKQ03474.1"/>
    <property type="molecule type" value="Genomic_DNA"/>
</dbReference>
<feature type="transmembrane region" description="Helical" evidence="1">
    <location>
        <begin position="30"/>
        <end position="47"/>
    </location>
</feature>
<accession>A0A0H4TRQ5</accession>
<name>A0A0H4TRQ5_9BACT</name>
<keyword evidence="1" id="KW-0472">Membrane</keyword>
<dbReference type="PANTHER" id="PTHR36832:SF1">
    <property type="entry name" value="SLR1174 PROTEIN"/>
    <property type="match status" value="1"/>
</dbReference>
<sequence>MNKYLQIFKISFAQEFAYRLNFIMWRVRNVLQIFLVFFLWTTIFADQSKEIFGYNRDKIITYVFGILVLKALVLSARVIDVSGEISRGDLTNYLLRPVNYFKYWFTRDLSSKALNLSFAAVEFFLLYLVLKPSLFFQTDAIQLAGFLLATSLAIFLFFVLLFIVSFVPFWAPELGWGAQYLLIIVATEFLSGGLFPLDILPIKFQEVLYFTPFPYLIFFPLQIFLGKVTGLALVKGILISSLWTFILFYSMKKLWYKGLLVYRAEGR</sequence>
<feature type="transmembrane region" description="Helical" evidence="1">
    <location>
        <begin position="59"/>
        <end position="79"/>
    </location>
</feature>
<feature type="transmembrane region" description="Helical" evidence="1">
    <location>
        <begin position="142"/>
        <end position="171"/>
    </location>
</feature>
<reference evidence="2" key="1">
    <citation type="journal article" date="2015" name="ISME J.">
        <title>Aquifer environment selects for microbial species cohorts in sediment and groundwater.</title>
        <authorList>
            <person name="Hug L.A."/>
            <person name="Thomas B.C."/>
            <person name="Brown C.T."/>
            <person name="Frischkorn K.R."/>
            <person name="Williams K.H."/>
            <person name="Tringe S.G."/>
            <person name="Banfield J.F."/>
        </authorList>
    </citation>
    <scope>NUCLEOTIDE SEQUENCE</scope>
</reference>
<keyword evidence="1" id="KW-1133">Transmembrane helix</keyword>